<dbReference type="InterPro" id="IPR049883">
    <property type="entry name" value="NOTCH1_EGF-like"/>
</dbReference>
<dbReference type="Pfam" id="PF07645">
    <property type="entry name" value="EGF_CA"/>
    <property type="match status" value="1"/>
</dbReference>
<dbReference type="Proteomes" id="UP000007110">
    <property type="component" value="Unassembled WGS sequence"/>
</dbReference>
<dbReference type="KEGG" id="spu:115924708"/>
<dbReference type="SUPFAM" id="SSF57196">
    <property type="entry name" value="EGF/Laminin"/>
    <property type="match status" value="1"/>
</dbReference>
<keyword evidence="3" id="KW-0677">Repeat</keyword>
<dbReference type="Gene3D" id="2.10.25.10">
    <property type="entry name" value="Laminin"/>
    <property type="match status" value="2"/>
</dbReference>
<evidence type="ECO:0000256" key="5">
    <source>
        <dbReference type="PROSITE-ProRule" id="PRU00076"/>
    </source>
</evidence>
<keyword evidence="6" id="KW-0472">Membrane</keyword>
<evidence type="ECO:0000259" key="8">
    <source>
        <dbReference type="PROSITE" id="PS50041"/>
    </source>
</evidence>
<dbReference type="SUPFAM" id="SSF56436">
    <property type="entry name" value="C-type lectin-like"/>
    <property type="match status" value="1"/>
</dbReference>
<proteinExistence type="predicted"/>
<keyword evidence="1 5" id="KW-0245">EGF-like domain</keyword>
<dbReference type="AlphaFoldDB" id="A0A7M7SZR6"/>
<dbReference type="FunFam" id="2.10.25.10:FF:000038">
    <property type="entry name" value="Fibrillin 2"/>
    <property type="match status" value="1"/>
</dbReference>
<dbReference type="Gene3D" id="3.10.100.10">
    <property type="entry name" value="Mannose-Binding Protein A, subunit A"/>
    <property type="match status" value="1"/>
</dbReference>
<dbReference type="OrthoDB" id="10060424at2759"/>
<dbReference type="Pfam" id="PF00059">
    <property type="entry name" value="Lectin_C"/>
    <property type="match status" value="1"/>
</dbReference>
<keyword evidence="10" id="KW-1185">Reference proteome</keyword>
<feature type="transmembrane region" description="Helical" evidence="6">
    <location>
        <begin position="185"/>
        <end position="209"/>
    </location>
</feature>
<feature type="domain" description="EGF-like" evidence="7">
    <location>
        <begin position="24"/>
        <end position="67"/>
    </location>
</feature>
<dbReference type="SMART" id="SM00179">
    <property type="entry name" value="EGF_CA"/>
    <property type="match status" value="1"/>
</dbReference>
<dbReference type="GO" id="GO:0005509">
    <property type="term" value="F:calcium ion binding"/>
    <property type="evidence" value="ECO:0007669"/>
    <property type="project" value="InterPro"/>
</dbReference>
<evidence type="ECO:0000259" key="7">
    <source>
        <dbReference type="PROSITE" id="PS50026"/>
    </source>
</evidence>
<keyword evidence="6" id="KW-0812">Transmembrane</keyword>
<sequence>MPGTFNCSCTAGYDLDMDGRTCNDVDECDVHSDSCDTTSGVCTNMPGTFNCSCTVGYELDRDGRTCNTKCPDAFWTYFQGSCYKFLDNELSFHQALSTCQSLTNGQSCHADLVSIHSAEEQEFIASLCLEHNAGTWYWIGLHQPDSSGPFLWSDVTPVSHTNWDSRLSQPTNGHRDCAGTNKAKFHSIALVIAAIVVAIGVIVGAAIVARGDYGRDHSQCLTAGEGEP</sequence>
<protein>
    <submittedName>
        <fullName evidence="9">Uncharacterized protein</fullName>
    </submittedName>
</protein>
<dbReference type="PROSITE" id="PS01186">
    <property type="entry name" value="EGF_2"/>
    <property type="match status" value="1"/>
</dbReference>
<evidence type="ECO:0000256" key="1">
    <source>
        <dbReference type="ARBA" id="ARBA00022536"/>
    </source>
</evidence>
<dbReference type="InterPro" id="IPR001304">
    <property type="entry name" value="C-type_lectin-like"/>
</dbReference>
<organism evidence="9 10">
    <name type="scientific">Strongylocentrotus purpuratus</name>
    <name type="common">Purple sea urchin</name>
    <dbReference type="NCBI Taxonomy" id="7668"/>
    <lineage>
        <taxon>Eukaryota</taxon>
        <taxon>Metazoa</taxon>
        <taxon>Echinodermata</taxon>
        <taxon>Eleutherozoa</taxon>
        <taxon>Echinozoa</taxon>
        <taxon>Echinoidea</taxon>
        <taxon>Euechinoidea</taxon>
        <taxon>Echinacea</taxon>
        <taxon>Camarodonta</taxon>
        <taxon>Echinidea</taxon>
        <taxon>Strongylocentrotidae</taxon>
        <taxon>Strongylocentrotus</taxon>
    </lineage>
</organism>
<evidence type="ECO:0000256" key="6">
    <source>
        <dbReference type="SAM" id="Phobius"/>
    </source>
</evidence>
<feature type="domain" description="C-type lectin" evidence="8">
    <location>
        <begin position="78"/>
        <end position="178"/>
    </location>
</feature>
<name>A0A7M7SZR6_STRPU</name>
<evidence type="ECO:0000256" key="3">
    <source>
        <dbReference type="ARBA" id="ARBA00022737"/>
    </source>
</evidence>
<evidence type="ECO:0000256" key="4">
    <source>
        <dbReference type="ARBA" id="ARBA00023157"/>
    </source>
</evidence>
<dbReference type="PROSITE" id="PS50041">
    <property type="entry name" value="C_TYPE_LECTIN_2"/>
    <property type="match status" value="1"/>
</dbReference>
<reference evidence="9" key="2">
    <citation type="submission" date="2021-01" db="UniProtKB">
        <authorList>
            <consortium name="EnsemblMetazoa"/>
        </authorList>
    </citation>
    <scope>IDENTIFICATION</scope>
</reference>
<comment type="caution">
    <text evidence="5">Lacks conserved residue(s) required for the propagation of feature annotation.</text>
</comment>
<accession>A0A7M7SZR6</accession>
<dbReference type="GeneID" id="115924708"/>
<dbReference type="PANTHER" id="PTHR22803">
    <property type="entry name" value="MANNOSE, PHOSPHOLIPASE, LECTIN RECEPTOR RELATED"/>
    <property type="match status" value="1"/>
</dbReference>
<evidence type="ECO:0000313" key="9">
    <source>
        <dbReference type="EnsemblMetazoa" id="XP_030843327"/>
    </source>
</evidence>
<reference evidence="10" key="1">
    <citation type="submission" date="2015-02" db="EMBL/GenBank/DDBJ databases">
        <title>Genome sequencing for Strongylocentrotus purpuratus.</title>
        <authorList>
            <person name="Murali S."/>
            <person name="Liu Y."/>
            <person name="Vee V."/>
            <person name="English A."/>
            <person name="Wang M."/>
            <person name="Skinner E."/>
            <person name="Han Y."/>
            <person name="Muzny D.M."/>
            <person name="Worley K.C."/>
            <person name="Gibbs R.A."/>
        </authorList>
    </citation>
    <scope>NUCLEOTIDE SEQUENCE</scope>
</reference>
<keyword evidence="6" id="KW-1133">Transmembrane helix</keyword>
<dbReference type="SMART" id="SM00034">
    <property type="entry name" value="CLECT"/>
    <property type="match status" value="1"/>
</dbReference>
<evidence type="ECO:0000313" key="10">
    <source>
        <dbReference type="Proteomes" id="UP000007110"/>
    </source>
</evidence>
<keyword evidence="2" id="KW-0732">Signal</keyword>
<dbReference type="InterPro" id="IPR001881">
    <property type="entry name" value="EGF-like_Ca-bd_dom"/>
</dbReference>
<dbReference type="InterPro" id="IPR000742">
    <property type="entry name" value="EGF"/>
</dbReference>
<keyword evidence="4" id="KW-1015">Disulfide bond</keyword>
<dbReference type="InterPro" id="IPR050111">
    <property type="entry name" value="C-type_lectin/snaclec_domain"/>
</dbReference>
<dbReference type="InParanoid" id="A0A7M7SZR6"/>
<dbReference type="PROSITE" id="PS00010">
    <property type="entry name" value="ASX_HYDROXYL"/>
    <property type="match status" value="1"/>
</dbReference>
<dbReference type="RefSeq" id="XP_030843327.1">
    <property type="nucleotide sequence ID" value="XM_030987467.1"/>
</dbReference>
<dbReference type="PROSITE" id="PS01187">
    <property type="entry name" value="EGF_CA"/>
    <property type="match status" value="1"/>
</dbReference>
<dbReference type="InterPro" id="IPR016186">
    <property type="entry name" value="C-type_lectin-like/link_sf"/>
</dbReference>
<dbReference type="EnsemblMetazoa" id="XM_030987467">
    <property type="protein sequence ID" value="XP_030843327"/>
    <property type="gene ID" value="LOC115924708"/>
</dbReference>
<dbReference type="InterPro" id="IPR016187">
    <property type="entry name" value="CTDL_fold"/>
</dbReference>
<dbReference type="PROSITE" id="PS50026">
    <property type="entry name" value="EGF_3"/>
    <property type="match status" value="1"/>
</dbReference>
<dbReference type="InterPro" id="IPR000152">
    <property type="entry name" value="EGF-type_Asp/Asn_hydroxyl_site"/>
</dbReference>
<dbReference type="InterPro" id="IPR018097">
    <property type="entry name" value="EGF_Ca-bd_CS"/>
</dbReference>
<evidence type="ECO:0000256" key="2">
    <source>
        <dbReference type="ARBA" id="ARBA00022729"/>
    </source>
</evidence>